<dbReference type="GO" id="GO:0043456">
    <property type="term" value="P:regulation of pentose-phosphate shunt"/>
    <property type="evidence" value="ECO:0007669"/>
    <property type="project" value="TreeGrafter"/>
</dbReference>
<feature type="active site" description="Tele-phosphohistidine intermediate" evidence="2">
    <location>
        <position position="25"/>
    </location>
</feature>
<evidence type="ECO:0000256" key="1">
    <source>
        <dbReference type="ARBA" id="ARBA00022801"/>
    </source>
</evidence>
<dbReference type="Gene3D" id="3.40.50.1240">
    <property type="entry name" value="Phosphoglycerate mutase-like"/>
    <property type="match status" value="1"/>
</dbReference>
<dbReference type="PANTHER" id="PTHR46517:SF1">
    <property type="entry name" value="FRUCTOSE-2,6-BISPHOSPHATASE TIGAR"/>
    <property type="match status" value="1"/>
</dbReference>
<dbReference type="GO" id="GO:0045820">
    <property type="term" value="P:negative regulation of glycolytic process"/>
    <property type="evidence" value="ECO:0007669"/>
    <property type="project" value="TreeGrafter"/>
</dbReference>
<evidence type="ECO:0000256" key="4">
    <source>
        <dbReference type="SAM" id="MobiDB-lite"/>
    </source>
</evidence>
<dbReference type="SUPFAM" id="SSF53254">
    <property type="entry name" value="Phosphoglycerate mutase-like"/>
    <property type="match status" value="1"/>
</dbReference>
<dbReference type="InterPro" id="IPR029033">
    <property type="entry name" value="His_PPase_superfam"/>
</dbReference>
<feature type="region of interest" description="Disordered" evidence="4">
    <location>
        <begin position="282"/>
        <end position="304"/>
    </location>
</feature>
<dbReference type="GO" id="GO:0004331">
    <property type="term" value="F:fructose-2,6-bisphosphate 2-phosphatase activity"/>
    <property type="evidence" value="ECO:0007669"/>
    <property type="project" value="TreeGrafter"/>
</dbReference>
<dbReference type="GO" id="GO:0005829">
    <property type="term" value="C:cytosol"/>
    <property type="evidence" value="ECO:0007669"/>
    <property type="project" value="TreeGrafter"/>
</dbReference>
<feature type="binding site" evidence="3">
    <location>
        <position position="75"/>
    </location>
    <ligand>
        <name>substrate</name>
    </ligand>
</feature>
<protein>
    <submittedName>
        <fullName evidence="5">Fructose-2,6-bisphosphatase TIGAR</fullName>
    </submittedName>
</protein>
<evidence type="ECO:0000256" key="2">
    <source>
        <dbReference type="PIRSR" id="PIRSR613078-1"/>
    </source>
</evidence>
<keyword evidence="6" id="KW-1185">Reference proteome</keyword>
<dbReference type="Proteomes" id="UP000192578">
    <property type="component" value="Unassembled WGS sequence"/>
</dbReference>
<feature type="active site" description="Proton donor/acceptor" evidence="2">
    <location>
        <position position="101"/>
    </location>
</feature>
<feature type="compositionally biased region" description="Low complexity" evidence="4">
    <location>
        <begin position="282"/>
        <end position="297"/>
    </location>
</feature>
<dbReference type="PANTHER" id="PTHR46517">
    <property type="entry name" value="FRUCTOSE-2,6-BISPHOSPHATASE TIGAR"/>
    <property type="match status" value="1"/>
</dbReference>
<name>A0A1W0X582_HYPEX</name>
<evidence type="ECO:0000313" key="5">
    <source>
        <dbReference type="EMBL" id="OQV22472.1"/>
    </source>
</evidence>
<organism evidence="5 6">
    <name type="scientific">Hypsibius exemplaris</name>
    <name type="common">Freshwater tardigrade</name>
    <dbReference type="NCBI Taxonomy" id="2072580"/>
    <lineage>
        <taxon>Eukaryota</taxon>
        <taxon>Metazoa</taxon>
        <taxon>Ecdysozoa</taxon>
        <taxon>Tardigrada</taxon>
        <taxon>Eutardigrada</taxon>
        <taxon>Parachela</taxon>
        <taxon>Hypsibioidea</taxon>
        <taxon>Hypsibiidae</taxon>
        <taxon>Hypsibius</taxon>
    </lineage>
</organism>
<keyword evidence="1" id="KW-0378">Hydrolase</keyword>
<dbReference type="InterPro" id="IPR013078">
    <property type="entry name" value="His_Pase_superF_clade-1"/>
</dbReference>
<gene>
    <name evidence="5" type="ORF">BV898_03645</name>
</gene>
<feature type="binding site" evidence="3">
    <location>
        <begin position="24"/>
        <end position="31"/>
    </location>
    <ligand>
        <name>substrate</name>
    </ligand>
</feature>
<dbReference type="Pfam" id="PF00300">
    <property type="entry name" value="His_Phos_1"/>
    <property type="match status" value="1"/>
</dbReference>
<evidence type="ECO:0000313" key="6">
    <source>
        <dbReference type="Proteomes" id="UP000192578"/>
    </source>
</evidence>
<reference evidence="6" key="1">
    <citation type="submission" date="2017-01" db="EMBL/GenBank/DDBJ databases">
        <title>Comparative genomics of anhydrobiosis in the tardigrade Hypsibius dujardini.</title>
        <authorList>
            <person name="Yoshida Y."/>
            <person name="Koutsovoulos G."/>
            <person name="Laetsch D."/>
            <person name="Stevens L."/>
            <person name="Kumar S."/>
            <person name="Horikawa D."/>
            <person name="Ishino K."/>
            <person name="Komine S."/>
            <person name="Tomita M."/>
            <person name="Blaxter M."/>
            <person name="Arakawa K."/>
        </authorList>
    </citation>
    <scope>NUCLEOTIDE SEQUENCE [LARGE SCALE GENOMIC DNA]</scope>
    <source>
        <strain evidence="6">Z151</strain>
    </source>
</reference>
<dbReference type="OrthoDB" id="354304at2759"/>
<dbReference type="SMART" id="SM00855">
    <property type="entry name" value="PGAM"/>
    <property type="match status" value="1"/>
</dbReference>
<evidence type="ECO:0000256" key="3">
    <source>
        <dbReference type="PIRSR" id="PIRSR613078-2"/>
    </source>
</evidence>
<accession>A0A1W0X582</accession>
<sequence>MAGTFPATSRVSAPPLQFGLTFVRHGESLGNKLGVVQGQKDYPLSTLGLSEAQQLGQNSVQNLRVSHVFSSDLSRSLKTAEIVCSFLGHSPPIIIDQRLRERNFGTLEGLARDQFRVELRKAGCHMNEFKPPGGESDADLRLRAAAFLEDLFKSIRLFERERQQAVTNGTPDYFTEYQVPSGKSLVVAPANEVLTASILIFSHGGWIKEALIYLEMQYKFCVEAHRVMLKNVAPNCGISTFTVKLQEPKVTLSCLWMHKIYHESDNAGDRTRRALQMNRSISSPARSLRASNSSANRQLSSVNN</sequence>
<dbReference type="CDD" id="cd07067">
    <property type="entry name" value="HP_PGM_like"/>
    <property type="match status" value="1"/>
</dbReference>
<dbReference type="AlphaFoldDB" id="A0A1W0X582"/>
<proteinExistence type="predicted"/>
<dbReference type="EMBL" id="MTYJ01000017">
    <property type="protein sequence ID" value="OQV22472.1"/>
    <property type="molecule type" value="Genomic_DNA"/>
</dbReference>
<comment type="caution">
    <text evidence="5">The sequence shown here is derived from an EMBL/GenBank/DDBJ whole genome shotgun (WGS) entry which is preliminary data.</text>
</comment>
<dbReference type="InterPro" id="IPR051695">
    <property type="entry name" value="Phosphoglycerate_Mutase"/>
</dbReference>